<feature type="signal peptide" evidence="1">
    <location>
        <begin position="1"/>
        <end position="25"/>
    </location>
</feature>
<protein>
    <recommendedName>
        <fullName evidence="4">Stress response protein YvgO</fullName>
    </recommendedName>
</protein>
<accession>A0A370GT17</accession>
<dbReference type="STRING" id="1210089.GCA_001613165_03017"/>
<gene>
    <name evidence="2" type="ORF">DFR68_111229</name>
</gene>
<proteinExistence type="predicted"/>
<keyword evidence="3" id="KW-1185">Reference proteome</keyword>
<dbReference type="RefSeq" id="WP_068019770.1">
    <property type="nucleotide sequence ID" value="NZ_QQAZ01000011.1"/>
</dbReference>
<dbReference type="AlphaFoldDB" id="A0A370GT17"/>
<dbReference type="EMBL" id="QQAZ01000011">
    <property type="protein sequence ID" value="RDI46470.1"/>
    <property type="molecule type" value="Genomic_DNA"/>
</dbReference>
<evidence type="ECO:0008006" key="4">
    <source>
        <dbReference type="Google" id="ProtNLM"/>
    </source>
</evidence>
<evidence type="ECO:0000256" key="1">
    <source>
        <dbReference type="SAM" id="SignalP"/>
    </source>
</evidence>
<name>A0A370GT17_9NOCA</name>
<evidence type="ECO:0000313" key="3">
    <source>
        <dbReference type="Proteomes" id="UP000255355"/>
    </source>
</evidence>
<comment type="caution">
    <text evidence="2">The sequence shown here is derived from an EMBL/GenBank/DDBJ whole genome shotgun (WGS) entry which is preliminary data.</text>
</comment>
<evidence type="ECO:0000313" key="2">
    <source>
        <dbReference type="EMBL" id="RDI46470.1"/>
    </source>
</evidence>
<feature type="chain" id="PRO_5038961016" description="Stress response protein YvgO" evidence="1">
    <location>
        <begin position="26"/>
        <end position="143"/>
    </location>
</feature>
<dbReference type="Proteomes" id="UP000255355">
    <property type="component" value="Unassembled WGS sequence"/>
</dbReference>
<keyword evidence="1" id="KW-0732">Signal</keyword>
<organism evidence="2 3">
    <name type="scientific">Nocardia mexicana</name>
    <dbReference type="NCBI Taxonomy" id="279262"/>
    <lineage>
        <taxon>Bacteria</taxon>
        <taxon>Bacillati</taxon>
        <taxon>Actinomycetota</taxon>
        <taxon>Actinomycetes</taxon>
        <taxon>Mycobacteriales</taxon>
        <taxon>Nocardiaceae</taxon>
        <taxon>Nocardia</taxon>
    </lineage>
</organism>
<reference evidence="2 3" key="1">
    <citation type="submission" date="2018-07" db="EMBL/GenBank/DDBJ databases">
        <title>Genomic Encyclopedia of Type Strains, Phase IV (KMG-IV): sequencing the most valuable type-strain genomes for metagenomic binning, comparative biology and taxonomic classification.</title>
        <authorList>
            <person name="Goeker M."/>
        </authorList>
    </citation>
    <scope>NUCLEOTIDE SEQUENCE [LARGE SCALE GENOMIC DNA]</scope>
    <source>
        <strain evidence="2 3">DSM 44952</strain>
    </source>
</reference>
<dbReference type="OrthoDB" id="5195614at2"/>
<sequence length="143" mass="15182">MKLTTFAATALAATAIGATAFTAPAASAKPLPVDPGALGQAIASSIKAANNREAAIEAAVNQAYFDEREEFGVLAMNLQQPHDDSKLDVAGYTSFDYDGITYGLYLIEGGQFTNNGDGGFANWRYRGLVDRRDGMTVYFKDVG</sequence>